<sequence>MYGSEGMMVMKVASYLVPGSGSSLILPSNSGHATK</sequence>
<evidence type="ECO:0000313" key="1">
    <source>
        <dbReference type="EMBL" id="VGL94342.1"/>
    </source>
</evidence>
<gene>
    <name evidence="1" type="ORF">SAMEA4873652_03457</name>
</gene>
<protein>
    <submittedName>
        <fullName evidence="1">Uncharacterized protein</fullName>
    </submittedName>
</protein>
<proteinExistence type="predicted"/>
<name>A0A486QYJ9_KLEPN</name>
<accession>A0A486QYJ9</accession>
<dbReference type="AlphaFoldDB" id="A0A486QYJ9"/>
<organism evidence="1">
    <name type="scientific">Klebsiella pneumoniae</name>
    <dbReference type="NCBI Taxonomy" id="573"/>
    <lineage>
        <taxon>Bacteria</taxon>
        <taxon>Pseudomonadati</taxon>
        <taxon>Pseudomonadota</taxon>
        <taxon>Gammaproteobacteria</taxon>
        <taxon>Enterobacterales</taxon>
        <taxon>Enterobacteriaceae</taxon>
        <taxon>Klebsiella/Raoultella group</taxon>
        <taxon>Klebsiella</taxon>
        <taxon>Klebsiella pneumoniae complex</taxon>
    </lineage>
</organism>
<dbReference type="EMBL" id="CAAHCV010000011">
    <property type="protein sequence ID" value="VGL94342.1"/>
    <property type="molecule type" value="Genomic_DNA"/>
</dbReference>
<reference evidence="1" key="1">
    <citation type="submission" date="2019-03" db="EMBL/GenBank/DDBJ databases">
        <authorList>
            <consortium name="Pathogen Informatics"/>
        </authorList>
    </citation>
    <scope>NUCLEOTIDE SEQUENCE</scope>
    <source>
        <strain evidence="1">5012STDY7626450</strain>
    </source>
</reference>